<evidence type="ECO:0000313" key="1">
    <source>
        <dbReference type="EMBL" id="KAK1117420.1"/>
    </source>
</evidence>
<organism evidence="1 2">
    <name type="scientific">Melipona bicolor</name>
    <dbReference type="NCBI Taxonomy" id="60889"/>
    <lineage>
        <taxon>Eukaryota</taxon>
        <taxon>Metazoa</taxon>
        <taxon>Ecdysozoa</taxon>
        <taxon>Arthropoda</taxon>
        <taxon>Hexapoda</taxon>
        <taxon>Insecta</taxon>
        <taxon>Pterygota</taxon>
        <taxon>Neoptera</taxon>
        <taxon>Endopterygota</taxon>
        <taxon>Hymenoptera</taxon>
        <taxon>Apocrita</taxon>
        <taxon>Aculeata</taxon>
        <taxon>Apoidea</taxon>
        <taxon>Anthophila</taxon>
        <taxon>Apidae</taxon>
        <taxon>Melipona</taxon>
    </lineage>
</organism>
<dbReference type="AlphaFoldDB" id="A0AA40FEL1"/>
<name>A0AA40FEL1_9HYME</name>
<reference evidence="1" key="1">
    <citation type="submission" date="2021-10" db="EMBL/GenBank/DDBJ databases">
        <title>Melipona bicolor Genome sequencing and assembly.</title>
        <authorList>
            <person name="Araujo N.S."/>
            <person name="Arias M.C."/>
        </authorList>
    </citation>
    <scope>NUCLEOTIDE SEQUENCE</scope>
    <source>
        <strain evidence="1">USP_2M_L1-L4_2017</strain>
        <tissue evidence="1">Whole body</tissue>
    </source>
</reference>
<sequence length="77" mass="9063">MKEVNDSRLDKPVNSTFIVQFKPKTSLGRIEKRRNRNTRQWLALSSAWYRTSCPITTLSIPDECVPGVSHLRSYRYY</sequence>
<protein>
    <submittedName>
        <fullName evidence="1">Uncharacterized protein</fullName>
    </submittedName>
</protein>
<evidence type="ECO:0000313" key="2">
    <source>
        <dbReference type="Proteomes" id="UP001177670"/>
    </source>
</evidence>
<comment type="caution">
    <text evidence="1">The sequence shown here is derived from an EMBL/GenBank/DDBJ whole genome shotgun (WGS) entry which is preliminary data.</text>
</comment>
<dbReference type="Proteomes" id="UP001177670">
    <property type="component" value="Unassembled WGS sequence"/>
</dbReference>
<proteinExistence type="predicted"/>
<accession>A0AA40FEL1</accession>
<feature type="non-terminal residue" evidence="1">
    <location>
        <position position="77"/>
    </location>
</feature>
<gene>
    <name evidence="1" type="ORF">K0M31_016624</name>
</gene>
<keyword evidence="2" id="KW-1185">Reference proteome</keyword>
<dbReference type="EMBL" id="JAHYIQ010000051">
    <property type="protein sequence ID" value="KAK1117420.1"/>
    <property type="molecule type" value="Genomic_DNA"/>
</dbReference>